<dbReference type="EMBL" id="QKWP01000140">
    <property type="protein sequence ID" value="RIB26308.1"/>
    <property type="molecule type" value="Genomic_DNA"/>
</dbReference>
<keyword evidence="1" id="KW-1015">Disulfide bond</keyword>
<dbReference type="Gene3D" id="2.60.120.470">
    <property type="entry name" value="PITH domain"/>
    <property type="match status" value="1"/>
</dbReference>
<dbReference type="CDD" id="cd02947">
    <property type="entry name" value="TRX_family"/>
    <property type="match status" value="1"/>
</dbReference>
<accession>A0A397VWI4</accession>
<dbReference type="PANTHER" id="PTHR46115">
    <property type="entry name" value="THIOREDOXIN-LIKE PROTEIN 1"/>
    <property type="match status" value="1"/>
</dbReference>
<keyword evidence="5" id="KW-1185">Reference proteome</keyword>
<dbReference type="Gene3D" id="3.40.30.10">
    <property type="entry name" value="Glutaredoxin"/>
    <property type="match status" value="1"/>
</dbReference>
<dbReference type="InterPro" id="IPR010400">
    <property type="entry name" value="PITH_dom"/>
</dbReference>
<dbReference type="InterPro" id="IPR013766">
    <property type="entry name" value="Thioredoxin_domain"/>
</dbReference>
<dbReference type="Pfam" id="PF06201">
    <property type="entry name" value="PITH"/>
    <property type="match status" value="1"/>
</dbReference>
<dbReference type="GO" id="GO:0005737">
    <property type="term" value="C:cytoplasm"/>
    <property type="evidence" value="ECO:0007669"/>
    <property type="project" value="UniProtKB-ARBA"/>
</dbReference>
<dbReference type="STRING" id="44941.A0A397VWI4"/>
<feature type="domain" description="PITH" evidence="3">
    <location>
        <begin position="97"/>
        <end position="267"/>
    </location>
</feature>
<name>A0A397VWI4_9GLOM</name>
<dbReference type="Proteomes" id="UP000266673">
    <property type="component" value="Unassembled WGS sequence"/>
</dbReference>
<dbReference type="SUPFAM" id="SSF49785">
    <property type="entry name" value="Galactose-binding domain-like"/>
    <property type="match status" value="1"/>
</dbReference>
<dbReference type="InterPro" id="IPR037047">
    <property type="entry name" value="PITH_dom_sf"/>
</dbReference>
<evidence type="ECO:0000259" key="3">
    <source>
        <dbReference type="PROSITE" id="PS51532"/>
    </source>
</evidence>
<dbReference type="InterPro" id="IPR036249">
    <property type="entry name" value="Thioredoxin-like_sf"/>
</dbReference>
<dbReference type="PROSITE" id="PS51532">
    <property type="entry name" value="PITH"/>
    <property type="match status" value="1"/>
</dbReference>
<feature type="domain" description="Thioredoxin" evidence="2">
    <location>
        <begin position="1"/>
        <end position="113"/>
    </location>
</feature>
<protein>
    <submittedName>
        <fullName evidence="4">Galactose-binding domain-like protein</fullName>
    </submittedName>
</protein>
<dbReference type="PROSITE" id="PS51352">
    <property type="entry name" value="THIOREDOXIN_2"/>
    <property type="match status" value="1"/>
</dbReference>
<organism evidence="4 5">
    <name type="scientific">Gigaspora rosea</name>
    <dbReference type="NCBI Taxonomy" id="44941"/>
    <lineage>
        <taxon>Eukaryota</taxon>
        <taxon>Fungi</taxon>
        <taxon>Fungi incertae sedis</taxon>
        <taxon>Mucoromycota</taxon>
        <taxon>Glomeromycotina</taxon>
        <taxon>Glomeromycetes</taxon>
        <taxon>Diversisporales</taxon>
        <taxon>Gigasporaceae</taxon>
        <taxon>Gigaspora</taxon>
    </lineage>
</organism>
<dbReference type="SUPFAM" id="SSF52833">
    <property type="entry name" value="Thioredoxin-like"/>
    <property type="match status" value="1"/>
</dbReference>
<sequence>MRHITNITEFKHLITAQEVTLVHFHDASCPHSTKVVPVFKRLSLLYKHLNFVKIDVDEVPDICWELSIESSPTIIKFENGEEIYRYIGLEEIKNEAKGSKNGYGLDGLNEYIDLTQIECLNQNDDNNIKNVFNDDDTYLESDVDEQLIISIPFKQYVKLHSIFIIPTDIEHAPKTIKLFANRCNLGFENVEDIEETQLFQLTKNDFVDNIIKIPLEFVKFQNVFQITVFIENNFGNKDTTSFKELVLIGTPRETTIMENFGIRLEDLKHLIEIEKTYGKAQLKIIM</sequence>
<dbReference type="OrthoDB" id="10263751at2759"/>
<proteinExistence type="predicted"/>
<evidence type="ECO:0000313" key="4">
    <source>
        <dbReference type="EMBL" id="RIB26308.1"/>
    </source>
</evidence>
<dbReference type="InterPro" id="IPR008979">
    <property type="entry name" value="Galactose-bd-like_sf"/>
</dbReference>
<reference evidence="4 5" key="1">
    <citation type="submission" date="2018-06" db="EMBL/GenBank/DDBJ databases">
        <title>Comparative genomics reveals the genomic features of Rhizophagus irregularis, R. cerebriforme, R. diaphanum and Gigaspora rosea, and their symbiotic lifestyle signature.</title>
        <authorList>
            <person name="Morin E."/>
            <person name="San Clemente H."/>
            <person name="Chen E.C.H."/>
            <person name="De La Providencia I."/>
            <person name="Hainaut M."/>
            <person name="Kuo A."/>
            <person name="Kohler A."/>
            <person name="Murat C."/>
            <person name="Tang N."/>
            <person name="Roy S."/>
            <person name="Loubradou J."/>
            <person name="Henrissat B."/>
            <person name="Grigoriev I.V."/>
            <person name="Corradi N."/>
            <person name="Roux C."/>
            <person name="Martin F.M."/>
        </authorList>
    </citation>
    <scope>NUCLEOTIDE SEQUENCE [LARGE SCALE GENOMIC DNA]</scope>
    <source>
        <strain evidence="4 5">DAOM 194757</strain>
    </source>
</reference>
<dbReference type="AlphaFoldDB" id="A0A397VWI4"/>
<comment type="caution">
    <text evidence="4">The sequence shown here is derived from an EMBL/GenBank/DDBJ whole genome shotgun (WGS) entry which is preliminary data.</text>
</comment>
<gene>
    <name evidence="4" type="ORF">C2G38_285946</name>
</gene>
<evidence type="ECO:0000259" key="2">
    <source>
        <dbReference type="PROSITE" id="PS51352"/>
    </source>
</evidence>
<evidence type="ECO:0000313" key="5">
    <source>
        <dbReference type="Proteomes" id="UP000266673"/>
    </source>
</evidence>
<dbReference type="Pfam" id="PF00085">
    <property type="entry name" value="Thioredoxin"/>
    <property type="match status" value="1"/>
</dbReference>
<evidence type="ECO:0000256" key="1">
    <source>
        <dbReference type="ARBA" id="ARBA00023157"/>
    </source>
</evidence>